<gene>
    <name evidence="1" type="ORF">EEB11_11075</name>
</gene>
<dbReference type="EMBL" id="RPEM01000006">
    <property type="protein sequence ID" value="TGD43336.1"/>
    <property type="molecule type" value="Genomic_DNA"/>
</dbReference>
<organism evidence="1 2">
    <name type="scientific">Pseudotabrizicola sediminis</name>
    <dbReference type="NCBI Taxonomy" id="2486418"/>
    <lineage>
        <taxon>Bacteria</taxon>
        <taxon>Pseudomonadati</taxon>
        <taxon>Pseudomonadota</taxon>
        <taxon>Alphaproteobacteria</taxon>
        <taxon>Rhodobacterales</taxon>
        <taxon>Paracoccaceae</taxon>
        <taxon>Pseudotabrizicola</taxon>
    </lineage>
</organism>
<proteinExistence type="predicted"/>
<evidence type="ECO:0000313" key="2">
    <source>
        <dbReference type="Proteomes" id="UP000297741"/>
    </source>
</evidence>
<accession>A0ABY2KQJ7</accession>
<keyword evidence="2" id="KW-1185">Reference proteome</keyword>
<dbReference type="Proteomes" id="UP000297741">
    <property type="component" value="Unassembled WGS sequence"/>
</dbReference>
<evidence type="ECO:0000313" key="1">
    <source>
        <dbReference type="EMBL" id="TGD43336.1"/>
    </source>
</evidence>
<name>A0ABY2KQJ7_9RHOB</name>
<protein>
    <submittedName>
        <fullName evidence="1">Uncharacterized protein</fullName>
    </submittedName>
</protein>
<comment type="caution">
    <text evidence="1">The sequence shown here is derived from an EMBL/GenBank/DDBJ whole genome shotgun (WGS) entry which is preliminary data.</text>
</comment>
<sequence length="63" mass="6667">MLMGSAVKTASFQRQLNRGALVGQVSEDFDQGPCVAARVPARESSIAEFGGADKQEAIDALRD</sequence>
<reference evidence="1 2" key="1">
    <citation type="submission" date="2018-11" db="EMBL/GenBank/DDBJ databases">
        <title>Tabrizicola sp. isolated from sediment of alpine lake.</title>
        <authorList>
            <person name="Liu Z."/>
        </authorList>
    </citation>
    <scope>NUCLEOTIDE SEQUENCE [LARGE SCALE GENOMIC DNA]</scope>
    <source>
        <strain evidence="1 2">DRYC-M-16</strain>
    </source>
</reference>